<sequence>MPWALAVLHATEAPSTLLAPHLCQQSLGSNGTAPPAGVVNIFLSGLKSPVLGASALNVTLASANITGGAAEFVLQPRKHLAAAAAAVQALTGRSTSPAAKLLTGSYQLTAAYSGDALYGPGTGSASLDVAAGSDQAAAA</sequence>
<evidence type="ECO:0000313" key="2">
    <source>
        <dbReference type="Proteomes" id="UP000007264"/>
    </source>
</evidence>
<keyword evidence="2" id="KW-1185">Reference proteome</keyword>
<name>I0Z1B3_COCSC</name>
<protein>
    <submittedName>
        <fullName evidence="1">Uncharacterized protein</fullName>
    </submittedName>
</protein>
<proteinExistence type="predicted"/>
<dbReference type="Proteomes" id="UP000007264">
    <property type="component" value="Unassembled WGS sequence"/>
</dbReference>
<dbReference type="RefSeq" id="XP_005648976.1">
    <property type="nucleotide sequence ID" value="XM_005648919.1"/>
</dbReference>
<dbReference type="KEGG" id="csl:COCSUDRAFT_61857"/>
<comment type="caution">
    <text evidence="1">The sequence shown here is derived from an EMBL/GenBank/DDBJ whole genome shotgun (WGS) entry which is preliminary data.</text>
</comment>
<dbReference type="EMBL" id="AGSI01000005">
    <property type="protein sequence ID" value="EIE24432.1"/>
    <property type="molecule type" value="Genomic_DNA"/>
</dbReference>
<accession>I0Z1B3</accession>
<reference evidence="1 2" key="1">
    <citation type="journal article" date="2012" name="Genome Biol.">
        <title>The genome of the polar eukaryotic microalga coccomyxa subellipsoidea reveals traits of cold adaptation.</title>
        <authorList>
            <person name="Blanc G."/>
            <person name="Agarkova I."/>
            <person name="Grimwood J."/>
            <person name="Kuo A."/>
            <person name="Brueggeman A."/>
            <person name="Dunigan D."/>
            <person name="Gurnon J."/>
            <person name="Ladunga I."/>
            <person name="Lindquist E."/>
            <person name="Lucas S."/>
            <person name="Pangilinan J."/>
            <person name="Proschold T."/>
            <person name="Salamov A."/>
            <person name="Schmutz J."/>
            <person name="Weeks D."/>
            <person name="Yamada T."/>
            <person name="Claverie J.M."/>
            <person name="Grigoriev I."/>
            <person name="Van Etten J."/>
            <person name="Lomsadze A."/>
            <person name="Borodovsky M."/>
        </authorList>
    </citation>
    <scope>NUCLEOTIDE SEQUENCE [LARGE SCALE GENOMIC DNA]</scope>
    <source>
        <strain evidence="1 2">C-169</strain>
    </source>
</reference>
<organism evidence="1 2">
    <name type="scientific">Coccomyxa subellipsoidea (strain C-169)</name>
    <name type="common">Green microalga</name>
    <dbReference type="NCBI Taxonomy" id="574566"/>
    <lineage>
        <taxon>Eukaryota</taxon>
        <taxon>Viridiplantae</taxon>
        <taxon>Chlorophyta</taxon>
        <taxon>core chlorophytes</taxon>
        <taxon>Trebouxiophyceae</taxon>
        <taxon>Trebouxiophyceae incertae sedis</taxon>
        <taxon>Coccomyxaceae</taxon>
        <taxon>Coccomyxa</taxon>
        <taxon>Coccomyxa subellipsoidea</taxon>
    </lineage>
</organism>
<dbReference type="AlphaFoldDB" id="I0Z1B3"/>
<dbReference type="GeneID" id="17042954"/>
<evidence type="ECO:0000313" key="1">
    <source>
        <dbReference type="EMBL" id="EIE24432.1"/>
    </source>
</evidence>
<dbReference type="OrthoDB" id="10577690at2759"/>
<gene>
    <name evidence="1" type="ORF">COCSUDRAFT_61857</name>
</gene>